<comment type="function">
    <text evidence="6">Peptidoglycan polymerase that is essential for cell wall elongation.</text>
</comment>
<keyword evidence="6" id="KW-1003">Cell membrane</keyword>
<keyword evidence="6" id="KW-0573">Peptidoglycan synthesis</keyword>
<dbReference type="NCBIfam" id="NF037961">
    <property type="entry name" value="RodA_shape"/>
    <property type="match status" value="1"/>
</dbReference>
<keyword evidence="5 6" id="KW-0472">Membrane</keyword>
<feature type="transmembrane region" description="Helical" evidence="6">
    <location>
        <begin position="69"/>
        <end position="87"/>
    </location>
</feature>
<evidence type="ECO:0000256" key="3">
    <source>
        <dbReference type="ARBA" id="ARBA00022960"/>
    </source>
</evidence>
<dbReference type="GO" id="GO:0015648">
    <property type="term" value="F:lipid-linked peptidoglycan transporter activity"/>
    <property type="evidence" value="ECO:0007669"/>
    <property type="project" value="TreeGrafter"/>
</dbReference>
<dbReference type="GO" id="GO:0008955">
    <property type="term" value="F:peptidoglycan glycosyltransferase activity"/>
    <property type="evidence" value="ECO:0007669"/>
    <property type="project" value="UniProtKB-UniRule"/>
</dbReference>
<dbReference type="PANTHER" id="PTHR30474:SF1">
    <property type="entry name" value="PEPTIDOGLYCAN GLYCOSYLTRANSFERASE MRDB"/>
    <property type="match status" value="1"/>
</dbReference>
<comment type="subcellular location">
    <subcellularLocation>
        <location evidence="6">Cell inner membrane</location>
        <topology evidence="6">Multi-pass membrane protein</topology>
    </subcellularLocation>
    <subcellularLocation>
        <location evidence="1">Membrane</location>
        <topology evidence="1">Multi-pass membrane protein</topology>
    </subcellularLocation>
</comment>
<feature type="transmembrane region" description="Helical" evidence="6">
    <location>
        <begin position="132"/>
        <end position="148"/>
    </location>
</feature>
<dbReference type="RefSeq" id="WP_105062093.1">
    <property type="nucleotide sequence ID" value="NZ_MSCJ01000003.1"/>
</dbReference>
<evidence type="ECO:0000313" key="7">
    <source>
        <dbReference type="EMBL" id="PQJ62278.1"/>
    </source>
</evidence>
<evidence type="ECO:0000256" key="2">
    <source>
        <dbReference type="ARBA" id="ARBA00022692"/>
    </source>
</evidence>
<evidence type="ECO:0000256" key="6">
    <source>
        <dbReference type="HAMAP-Rule" id="MF_02079"/>
    </source>
</evidence>
<name>A0A2S7VJP8_PHOAN</name>
<feature type="transmembrane region" description="Helical" evidence="6">
    <location>
        <begin position="330"/>
        <end position="353"/>
    </location>
</feature>
<keyword evidence="6" id="KW-0961">Cell wall biogenesis/degradation</keyword>
<feature type="transmembrane region" description="Helical" evidence="6">
    <location>
        <begin position="12"/>
        <end position="30"/>
    </location>
</feature>
<dbReference type="Proteomes" id="UP000238730">
    <property type="component" value="Unassembled WGS sequence"/>
</dbReference>
<evidence type="ECO:0000256" key="4">
    <source>
        <dbReference type="ARBA" id="ARBA00022989"/>
    </source>
</evidence>
<dbReference type="Pfam" id="PF01098">
    <property type="entry name" value="FTSW_RODA_SPOVE"/>
    <property type="match status" value="1"/>
</dbReference>
<gene>
    <name evidence="6" type="primary">mrdB</name>
    <name evidence="6" type="synonym">rodA</name>
    <name evidence="7" type="ORF">BTO08_18735</name>
</gene>
<keyword evidence="3 6" id="KW-0133">Cell shape</keyword>
<dbReference type="GO" id="GO:0051301">
    <property type="term" value="P:cell division"/>
    <property type="evidence" value="ECO:0007669"/>
    <property type="project" value="InterPro"/>
</dbReference>
<proteinExistence type="inferred from homology"/>
<keyword evidence="6" id="KW-0328">Glycosyltransferase</keyword>
<dbReference type="AlphaFoldDB" id="A0A2S7VJP8"/>
<comment type="similarity">
    <text evidence="6">Belongs to the SEDS family. MrdB/RodA subfamily.</text>
</comment>
<dbReference type="GO" id="GO:0005886">
    <property type="term" value="C:plasma membrane"/>
    <property type="evidence" value="ECO:0007669"/>
    <property type="project" value="UniProtKB-SubCell"/>
</dbReference>
<dbReference type="GO" id="GO:0071555">
    <property type="term" value="P:cell wall organization"/>
    <property type="evidence" value="ECO:0007669"/>
    <property type="project" value="UniProtKB-KW"/>
</dbReference>
<dbReference type="EMBL" id="MSCJ01000003">
    <property type="protein sequence ID" value="PQJ62278.1"/>
    <property type="molecule type" value="Genomic_DNA"/>
</dbReference>
<dbReference type="InterPro" id="IPR001182">
    <property type="entry name" value="FtsW/RodA"/>
</dbReference>
<keyword evidence="2 6" id="KW-0812">Transmembrane</keyword>
<dbReference type="InterPro" id="IPR011923">
    <property type="entry name" value="RodA/MrdB"/>
</dbReference>
<organism evidence="7 8">
    <name type="scientific">Photobacterium angustum</name>
    <dbReference type="NCBI Taxonomy" id="661"/>
    <lineage>
        <taxon>Bacteria</taxon>
        <taxon>Pseudomonadati</taxon>
        <taxon>Pseudomonadota</taxon>
        <taxon>Gammaproteobacteria</taxon>
        <taxon>Vibrionales</taxon>
        <taxon>Vibrionaceae</taxon>
        <taxon>Photobacterium</taxon>
    </lineage>
</organism>
<dbReference type="NCBIfam" id="TIGR02210">
    <property type="entry name" value="rodA_shape"/>
    <property type="match status" value="1"/>
</dbReference>
<dbReference type="HAMAP" id="MF_02079">
    <property type="entry name" value="PGT_RodA"/>
    <property type="match status" value="1"/>
</dbReference>
<dbReference type="GO" id="GO:0008360">
    <property type="term" value="P:regulation of cell shape"/>
    <property type="evidence" value="ECO:0007669"/>
    <property type="project" value="UniProtKB-KW"/>
</dbReference>
<dbReference type="OrthoDB" id="9768187at2"/>
<comment type="caution">
    <text evidence="7">The sequence shown here is derived from an EMBL/GenBank/DDBJ whole genome shotgun (WGS) entry which is preliminary data.</text>
</comment>
<evidence type="ECO:0000256" key="1">
    <source>
        <dbReference type="ARBA" id="ARBA00004141"/>
    </source>
</evidence>
<feature type="transmembrane region" description="Helical" evidence="6">
    <location>
        <begin position="297"/>
        <end position="324"/>
    </location>
</feature>
<comment type="catalytic activity">
    <reaction evidence="6">
        <text>[GlcNAc-(1-&gt;4)-Mur2Ac(oyl-L-Ala-gamma-D-Glu-L-Lys-D-Ala-D-Ala)](n)-di-trans,octa-cis-undecaprenyl diphosphate + beta-D-GlcNAc-(1-&gt;4)-Mur2Ac(oyl-L-Ala-gamma-D-Glu-L-Lys-D-Ala-D-Ala)-di-trans,octa-cis-undecaprenyl diphosphate = [GlcNAc-(1-&gt;4)-Mur2Ac(oyl-L-Ala-gamma-D-Glu-L-Lys-D-Ala-D-Ala)](n+1)-di-trans,octa-cis-undecaprenyl diphosphate + di-trans,octa-cis-undecaprenyl diphosphate + H(+)</text>
        <dbReference type="Rhea" id="RHEA:23708"/>
        <dbReference type="Rhea" id="RHEA-COMP:9602"/>
        <dbReference type="Rhea" id="RHEA-COMP:9603"/>
        <dbReference type="ChEBI" id="CHEBI:15378"/>
        <dbReference type="ChEBI" id="CHEBI:58405"/>
        <dbReference type="ChEBI" id="CHEBI:60033"/>
        <dbReference type="ChEBI" id="CHEBI:78435"/>
        <dbReference type="EC" id="2.4.99.28"/>
    </reaction>
</comment>
<dbReference type="GO" id="GO:0009252">
    <property type="term" value="P:peptidoglycan biosynthetic process"/>
    <property type="evidence" value="ECO:0007669"/>
    <property type="project" value="UniProtKB-UniRule"/>
</dbReference>
<dbReference type="PANTHER" id="PTHR30474">
    <property type="entry name" value="CELL CYCLE PROTEIN"/>
    <property type="match status" value="1"/>
</dbReference>
<dbReference type="GO" id="GO:0032153">
    <property type="term" value="C:cell division site"/>
    <property type="evidence" value="ECO:0007669"/>
    <property type="project" value="TreeGrafter"/>
</dbReference>
<protein>
    <recommendedName>
        <fullName evidence="6">Peptidoglycan glycosyltransferase MrdB</fullName>
        <shortName evidence="6">PGT</shortName>
        <ecNumber evidence="6">2.4.99.28</ecNumber>
    </recommendedName>
    <alternativeName>
        <fullName evidence="6">Cell elongation protein RodA</fullName>
    </alternativeName>
    <alternativeName>
        <fullName evidence="6">Cell wall polymerase</fullName>
    </alternativeName>
    <alternativeName>
        <fullName evidence="6">Peptidoglycan polymerase</fullName>
        <shortName evidence="6">PG polymerase</shortName>
    </alternativeName>
</protein>
<keyword evidence="6" id="KW-0808">Transferase</keyword>
<keyword evidence="6" id="KW-0997">Cell inner membrane</keyword>
<evidence type="ECO:0000256" key="5">
    <source>
        <dbReference type="ARBA" id="ARBA00023136"/>
    </source>
</evidence>
<dbReference type="UniPathway" id="UPA00219"/>
<feature type="transmembrane region" description="Helical" evidence="6">
    <location>
        <begin position="264"/>
        <end position="285"/>
    </location>
</feature>
<dbReference type="EC" id="2.4.99.28" evidence="6"/>
<keyword evidence="4 6" id="KW-1133">Transmembrane helix</keyword>
<comment type="pathway">
    <text evidence="6">Cell wall biogenesis; peptidoglycan biosynthesis.</text>
</comment>
<reference evidence="7 8" key="1">
    <citation type="submission" date="2016-12" db="EMBL/GenBank/DDBJ databases">
        <title>Diversity of luminous bacteria.</title>
        <authorList>
            <person name="Yoshizawa S."/>
            <person name="Kogure K."/>
        </authorList>
    </citation>
    <scope>NUCLEOTIDE SEQUENCE [LARGE SCALE GENOMIC DNA]</scope>
    <source>
        <strain evidence="7 8">LC1-200</strain>
    </source>
</reference>
<feature type="transmembrane region" description="Helical" evidence="6">
    <location>
        <begin position="42"/>
        <end position="62"/>
    </location>
</feature>
<feature type="transmembrane region" description="Helical" evidence="6">
    <location>
        <begin position="175"/>
        <end position="194"/>
    </location>
</feature>
<sequence>MSKFRPYIDIPLLISILILITFSSLSVWSASSFSEPIIERHLIRAGIAIVALLVMSSISPAAYERSAPYLFFITVLLLVGVFVLGDSTNGSQRWLALGPIRFQPSELVKIAVPIMMAWILVSDAGRPSIKKIMICLIVTAIPAGLIFIQPDLDGAIFTVMYALFVLYFAGMSWKLISSVIAIIGVSLPLAWYFVMETYQKKRILQFLNPESDPLGSGYQIIQSKIAIGSGGISGKGWMDATQGHLGFIPESHTDFIFSTFAEEWGYIGSFTILAIYTFMTFRVLWLANQSESTFARLVSGSFALSFFLYSFINIGMVSGVLPVMGSPLPFFSYGGSAIITQGAIFGIIMALCLRKKSICAPNPNR</sequence>
<evidence type="ECO:0000313" key="8">
    <source>
        <dbReference type="Proteomes" id="UP000238730"/>
    </source>
</evidence>
<feature type="transmembrane region" description="Helical" evidence="6">
    <location>
        <begin position="154"/>
        <end position="170"/>
    </location>
</feature>
<accession>A0A2S7VJP8</accession>